<proteinExistence type="predicted"/>
<gene>
    <name evidence="2" type="ORF">CLUP02_16060</name>
</gene>
<sequence>MDRSQSYRPDKPPGCRRVKRPPVGFASPHPVFPPLTSNCRASAEITQRFQQNA</sequence>
<evidence type="ECO:0000256" key="1">
    <source>
        <dbReference type="SAM" id="MobiDB-lite"/>
    </source>
</evidence>
<dbReference type="GeneID" id="73349994"/>
<dbReference type="RefSeq" id="XP_049152131.1">
    <property type="nucleotide sequence ID" value="XM_049294984.1"/>
</dbReference>
<dbReference type="EMBL" id="CP019481">
    <property type="protein sequence ID" value="UQC90530.1"/>
    <property type="molecule type" value="Genomic_DNA"/>
</dbReference>
<accession>A0A9Q8WPT4</accession>
<reference evidence="2" key="1">
    <citation type="journal article" date="2021" name="Mol. Plant Microbe Interact.">
        <title>Complete Genome Sequence of the Plant-Pathogenic Fungus Colletotrichum lupini.</title>
        <authorList>
            <person name="Baroncelli R."/>
            <person name="Pensec F."/>
            <person name="Da Lio D."/>
            <person name="Boufleur T."/>
            <person name="Vicente I."/>
            <person name="Sarrocco S."/>
            <person name="Picot A."/>
            <person name="Baraldi E."/>
            <person name="Sukno S."/>
            <person name="Thon M."/>
            <person name="Le Floch G."/>
        </authorList>
    </citation>
    <scope>NUCLEOTIDE SEQUENCE</scope>
    <source>
        <strain evidence="2">IMI 504893</strain>
    </source>
</reference>
<organism evidence="2 3">
    <name type="scientific">Colletotrichum lupini</name>
    <dbReference type="NCBI Taxonomy" id="145971"/>
    <lineage>
        <taxon>Eukaryota</taxon>
        <taxon>Fungi</taxon>
        <taxon>Dikarya</taxon>
        <taxon>Ascomycota</taxon>
        <taxon>Pezizomycotina</taxon>
        <taxon>Sordariomycetes</taxon>
        <taxon>Hypocreomycetidae</taxon>
        <taxon>Glomerellales</taxon>
        <taxon>Glomerellaceae</taxon>
        <taxon>Colletotrichum</taxon>
        <taxon>Colletotrichum acutatum species complex</taxon>
    </lineage>
</organism>
<feature type="region of interest" description="Disordered" evidence="1">
    <location>
        <begin position="1"/>
        <end position="30"/>
    </location>
</feature>
<keyword evidence="3" id="KW-1185">Reference proteome</keyword>
<dbReference type="Proteomes" id="UP000830671">
    <property type="component" value="Chromosome 9"/>
</dbReference>
<protein>
    <submittedName>
        <fullName evidence="2">Uncharacterized protein</fullName>
    </submittedName>
</protein>
<evidence type="ECO:0000313" key="2">
    <source>
        <dbReference type="EMBL" id="UQC90530.1"/>
    </source>
</evidence>
<evidence type="ECO:0000313" key="3">
    <source>
        <dbReference type="Proteomes" id="UP000830671"/>
    </source>
</evidence>
<feature type="compositionally biased region" description="Basic and acidic residues" evidence="1">
    <location>
        <begin position="1"/>
        <end position="13"/>
    </location>
</feature>
<dbReference type="KEGG" id="clup:CLUP02_16060"/>
<dbReference type="AlphaFoldDB" id="A0A9Q8WPT4"/>
<name>A0A9Q8WPT4_9PEZI</name>